<feature type="transmembrane region" description="Helical" evidence="1">
    <location>
        <begin position="26"/>
        <end position="55"/>
    </location>
</feature>
<evidence type="ECO:0000313" key="3">
    <source>
        <dbReference type="Proteomes" id="UP000694865"/>
    </source>
</evidence>
<organism evidence="3 4">
    <name type="scientific">Saccoglossus kowalevskii</name>
    <name type="common">Acorn worm</name>
    <dbReference type="NCBI Taxonomy" id="10224"/>
    <lineage>
        <taxon>Eukaryota</taxon>
        <taxon>Metazoa</taxon>
        <taxon>Hemichordata</taxon>
        <taxon>Enteropneusta</taxon>
        <taxon>Harrimaniidae</taxon>
        <taxon>Saccoglossus</taxon>
    </lineage>
</organism>
<accession>A0ABM0MFT7</accession>
<dbReference type="PANTHER" id="PTHR22753">
    <property type="entry name" value="TRANSMEMBRANE PROTEIN 68"/>
    <property type="match status" value="1"/>
</dbReference>
<dbReference type="Pfam" id="PF01553">
    <property type="entry name" value="Acyltransferase"/>
    <property type="match status" value="1"/>
</dbReference>
<gene>
    <name evidence="4" type="primary">LOC100374932</name>
</gene>
<dbReference type="Proteomes" id="UP000694865">
    <property type="component" value="Unplaced"/>
</dbReference>
<dbReference type="RefSeq" id="XP_006818878.1">
    <property type="nucleotide sequence ID" value="XM_006818815.1"/>
</dbReference>
<reference evidence="4" key="1">
    <citation type="submission" date="2025-08" db="UniProtKB">
        <authorList>
            <consortium name="RefSeq"/>
        </authorList>
    </citation>
    <scope>IDENTIFICATION</scope>
    <source>
        <tissue evidence="4">Testes</tissue>
    </source>
</reference>
<keyword evidence="3" id="KW-1185">Reference proteome</keyword>
<evidence type="ECO:0000313" key="4">
    <source>
        <dbReference type="RefSeq" id="XP_006818878.1"/>
    </source>
</evidence>
<feature type="domain" description="Phospholipid/glycerol acyltransferase" evidence="2">
    <location>
        <begin position="97"/>
        <end position="218"/>
    </location>
</feature>
<name>A0ABM0MFT7_SACKO</name>
<keyword evidence="1" id="KW-1133">Transmembrane helix</keyword>
<dbReference type="SUPFAM" id="SSF69593">
    <property type="entry name" value="Glycerol-3-phosphate (1)-acyltransferase"/>
    <property type="match status" value="1"/>
</dbReference>
<sequence length="309" mass="35471">MIELLLDYIAWIKVTIDTLDLDLLQWLIWLFTPIVVMFVLPLVILLLLYGCGVFLQFYKARRRLVDAYSRGYWDCARESIATFWEAQANIWHGYEILGMEKIPSEGAAVLVYYHGAIPIDAYYIIAKLILYKKRMPHCIGDKFLFSVPGFKLLLKVGCVTPGTVEECIKVLKSDKLLLLAPGGVREAQFSDEYYEIIWGKRCGFAKCAIEAKVPIIPLFTQNCREAFRCLSIGRSFFRYLYEKCRLPLCPIYGGFPVKLRTFIGDPIPYDPSLTPQQLAVKVQDAVQDLIDKHQKIPGNVFRALMDRFS</sequence>
<dbReference type="CDD" id="cd07987">
    <property type="entry name" value="LPLAT_MGAT-like"/>
    <property type="match status" value="1"/>
</dbReference>
<evidence type="ECO:0000256" key="1">
    <source>
        <dbReference type="SAM" id="Phobius"/>
    </source>
</evidence>
<dbReference type="InterPro" id="IPR002123">
    <property type="entry name" value="Plipid/glycerol_acylTrfase"/>
</dbReference>
<dbReference type="PANTHER" id="PTHR22753:SF14">
    <property type="entry name" value="MONOACYLGLYCEROL_DIACYLGLYCEROL O-ACYLTRANSFERASE"/>
    <property type="match status" value="1"/>
</dbReference>
<proteinExistence type="predicted"/>
<protein>
    <submittedName>
        <fullName evidence="4">Transmembrane protein 68-like</fullName>
    </submittedName>
</protein>
<keyword evidence="1" id="KW-0812">Transmembrane</keyword>
<dbReference type="GeneID" id="100374932"/>
<keyword evidence="1" id="KW-0472">Membrane</keyword>
<evidence type="ECO:0000259" key="2">
    <source>
        <dbReference type="Pfam" id="PF01553"/>
    </source>
</evidence>